<dbReference type="PANTHER" id="PTHR21301">
    <property type="entry name" value="REVERSE TRANSCRIPTASE"/>
    <property type="match status" value="1"/>
</dbReference>
<feature type="region of interest" description="Disordered" evidence="1">
    <location>
        <begin position="43"/>
        <end position="85"/>
    </location>
</feature>
<accession>A0ABD3PVJ4</accession>
<evidence type="ECO:0000313" key="2">
    <source>
        <dbReference type="EMBL" id="KAL3792100.1"/>
    </source>
</evidence>
<dbReference type="Proteomes" id="UP001530400">
    <property type="component" value="Unassembled WGS sequence"/>
</dbReference>
<reference evidence="2 3" key="1">
    <citation type="submission" date="2024-10" db="EMBL/GenBank/DDBJ databases">
        <title>Updated reference genomes for cyclostephanoid diatoms.</title>
        <authorList>
            <person name="Roberts W.R."/>
            <person name="Alverson A.J."/>
        </authorList>
    </citation>
    <scope>NUCLEOTIDE SEQUENCE [LARGE SCALE GENOMIC DNA]</scope>
    <source>
        <strain evidence="2 3">AJA010-31</strain>
    </source>
</reference>
<protein>
    <submittedName>
        <fullName evidence="2">Uncharacterized protein</fullName>
    </submittedName>
</protein>
<proteinExistence type="predicted"/>
<gene>
    <name evidence="2" type="ORF">ACHAWO_010041</name>
</gene>
<sequence length="546" mass="62592">MQFSCRSSRLPPRRLSALLRGLSGINQAFQQVGLTSPDPIGTRASFESSVAAPPPVRRSDRAPSFSDPPVLNPNNVSVDQPKSSWNPTGCDVPNWACNRLGRFVNRVERLFKKRPDKGLGPCAVTYDQYVEDCLVHLLDKNCYEQLSEEDALLAVDLLEDDIEKWIKKWKNKVGEMPCRYIRNHMQSVRKSPFGQFYVLYKIHKGIQSNGCWPTCPVCSDVSSLTHGLGKWVNEQLTPVAQAQLSYFKDSFALKDLLDGIEVPPGTLLFTADATSMYTNIKTEPALTEMAAYLRENKSKFSYPCDALIEALQLDFCNNYFKLGDLYNKQISGTAMGTPPAPPWATCTYGNHESRIIPIWSHRVPLYRRFIDDVIGLWRQHQDTKQNNELWGKYVHDLNGWNGLEWVCNKPSTSITFMDLTITIKNGRLHCMVYQKEQNLYLYIPPHSFHPKGVLTGLIFGQVLRLRCLCTLSTDADVKIHQFYERLRHRGHTDESLQPLFRRAEENTLNYINRNAEDRERLSKLKSIDSRKQVYFHLQFHPEDLPS</sequence>
<evidence type="ECO:0000313" key="3">
    <source>
        <dbReference type="Proteomes" id="UP001530400"/>
    </source>
</evidence>
<feature type="compositionally biased region" description="Polar residues" evidence="1">
    <location>
        <begin position="72"/>
        <end position="85"/>
    </location>
</feature>
<dbReference type="EMBL" id="JALLPJ020000435">
    <property type="protein sequence ID" value="KAL3792100.1"/>
    <property type="molecule type" value="Genomic_DNA"/>
</dbReference>
<organism evidence="2 3">
    <name type="scientific">Cyclotella atomus</name>
    <dbReference type="NCBI Taxonomy" id="382360"/>
    <lineage>
        <taxon>Eukaryota</taxon>
        <taxon>Sar</taxon>
        <taxon>Stramenopiles</taxon>
        <taxon>Ochrophyta</taxon>
        <taxon>Bacillariophyta</taxon>
        <taxon>Coscinodiscophyceae</taxon>
        <taxon>Thalassiosirophycidae</taxon>
        <taxon>Stephanodiscales</taxon>
        <taxon>Stephanodiscaceae</taxon>
        <taxon>Cyclotella</taxon>
    </lineage>
</organism>
<name>A0ABD3PVJ4_9STRA</name>
<keyword evidence="3" id="KW-1185">Reference proteome</keyword>
<dbReference type="AlphaFoldDB" id="A0ABD3PVJ4"/>
<comment type="caution">
    <text evidence="2">The sequence shown here is derived from an EMBL/GenBank/DDBJ whole genome shotgun (WGS) entry which is preliminary data.</text>
</comment>
<dbReference type="PANTHER" id="PTHR21301:SF10">
    <property type="entry name" value="REVERSE TRANSCRIPTASE DOMAIN-CONTAINING PROTEIN"/>
    <property type="match status" value="1"/>
</dbReference>
<evidence type="ECO:0000256" key="1">
    <source>
        <dbReference type="SAM" id="MobiDB-lite"/>
    </source>
</evidence>